<dbReference type="InterPro" id="IPR024370">
    <property type="entry name" value="PBP_domain"/>
</dbReference>
<keyword evidence="7" id="KW-1185">Reference proteome</keyword>
<dbReference type="NCBIfam" id="TIGR02136">
    <property type="entry name" value="ptsS_2"/>
    <property type="match status" value="1"/>
</dbReference>
<keyword evidence="4" id="KW-0592">Phosphate transport</keyword>
<evidence type="ECO:0000313" key="6">
    <source>
        <dbReference type="EMBL" id="MBB5840536.1"/>
    </source>
</evidence>
<name>A0A7W9JE84_9ACTN</name>
<dbReference type="EMBL" id="JACHMY010000001">
    <property type="protein sequence ID" value="MBB5840536.1"/>
    <property type="molecule type" value="Genomic_DNA"/>
</dbReference>
<evidence type="ECO:0000256" key="3">
    <source>
        <dbReference type="ARBA" id="ARBA00022729"/>
    </source>
</evidence>
<feature type="domain" description="PBP" evidence="5">
    <location>
        <begin position="42"/>
        <end position="291"/>
    </location>
</feature>
<reference evidence="6 7" key="1">
    <citation type="submission" date="2020-08" db="EMBL/GenBank/DDBJ databases">
        <title>Sequencing the genomes of 1000 actinobacteria strains.</title>
        <authorList>
            <person name="Klenk H.-P."/>
        </authorList>
    </citation>
    <scope>NUCLEOTIDE SEQUENCE [LARGE SCALE GENOMIC DNA]</scope>
    <source>
        <strain evidence="6 7">DSM 28967</strain>
    </source>
</reference>
<feature type="signal peptide" evidence="4">
    <location>
        <begin position="1"/>
        <end position="26"/>
    </location>
</feature>
<evidence type="ECO:0000256" key="1">
    <source>
        <dbReference type="ARBA" id="ARBA00008725"/>
    </source>
</evidence>
<dbReference type="PROSITE" id="PS51257">
    <property type="entry name" value="PROKAR_LIPOPROTEIN"/>
    <property type="match status" value="1"/>
</dbReference>
<dbReference type="CDD" id="cd13654">
    <property type="entry name" value="PBP2_phosphate_like_2"/>
    <property type="match status" value="1"/>
</dbReference>
<evidence type="ECO:0000313" key="7">
    <source>
        <dbReference type="Proteomes" id="UP000549971"/>
    </source>
</evidence>
<keyword evidence="3 4" id="KW-0732">Signal</keyword>
<dbReference type="RefSeq" id="WP_184802965.1">
    <property type="nucleotide sequence ID" value="NZ_JACHMY010000001.1"/>
</dbReference>
<evidence type="ECO:0000256" key="4">
    <source>
        <dbReference type="RuleBase" id="RU367119"/>
    </source>
</evidence>
<dbReference type="InterPro" id="IPR050811">
    <property type="entry name" value="Phosphate_ABC_transporter"/>
</dbReference>
<evidence type="ECO:0000259" key="5">
    <source>
        <dbReference type="Pfam" id="PF12849"/>
    </source>
</evidence>
<proteinExistence type="inferred from homology"/>
<comment type="function">
    <text evidence="4">Involved in the system for phosphate transport across the cytoplasmic membrane.</text>
</comment>
<sequence>MVIRPVKHLRYVAVTAAALLALSACGGNNNETPAGSGGGSGEALSGQVVVDGSSTVEPLTAAAGELFKEEQKGVDVAVGTSGTGGGFKKFCAGETDISNASRPIKDEEKALCDKNGVKFSELQVANDALTVVVNKDNDWVDCLTVAQLKKIWEPGSKVKTWNQVDPKFPNEALPLYGAGSDSGTFDYFTGEINGEEGKSRTDYNPTEDDNVTVQGVSGAKGALGYFGFSYFEENADKLKAVKIDGGKGCVEPSVATAQDGSYTPLARPLFIYPSDKGLAKKQVLSFVEFYLEKNQEIVEAAKFVPLTDAQKTTAKTELDKLKAQ</sequence>
<gene>
    <name evidence="6" type="ORF">HDA39_007270</name>
</gene>
<dbReference type="Gene3D" id="3.40.190.10">
    <property type="entry name" value="Periplasmic binding protein-like II"/>
    <property type="match status" value="2"/>
</dbReference>
<comment type="similarity">
    <text evidence="1 4">Belongs to the PstS family.</text>
</comment>
<evidence type="ECO:0000256" key="2">
    <source>
        <dbReference type="ARBA" id="ARBA00022448"/>
    </source>
</evidence>
<dbReference type="GO" id="GO:0006817">
    <property type="term" value="P:phosphate ion transport"/>
    <property type="evidence" value="ECO:0007669"/>
    <property type="project" value="UniProtKB-UniRule"/>
</dbReference>
<dbReference type="PANTHER" id="PTHR30570">
    <property type="entry name" value="PERIPLASMIC PHOSPHATE BINDING COMPONENT OF PHOSPHATE ABC TRANSPORTER"/>
    <property type="match status" value="1"/>
</dbReference>
<dbReference type="Pfam" id="PF12849">
    <property type="entry name" value="PBP_like_2"/>
    <property type="match status" value="1"/>
</dbReference>
<feature type="chain" id="PRO_5039758287" description="Phosphate-binding protein" evidence="4">
    <location>
        <begin position="27"/>
        <end position="324"/>
    </location>
</feature>
<organism evidence="6 7">
    <name type="scientific">Kribbella italica</name>
    <dbReference type="NCBI Taxonomy" id="1540520"/>
    <lineage>
        <taxon>Bacteria</taxon>
        <taxon>Bacillati</taxon>
        <taxon>Actinomycetota</taxon>
        <taxon>Actinomycetes</taxon>
        <taxon>Propionibacteriales</taxon>
        <taxon>Kribbellaceae</taxon>
        <taxon>Kribbella</taxon>
    </lineage>
</organism>
<dbReference type="Proteomes" id="UP000549971">
    <property type="component" value="Unassembled WGS sequence"/>
</dbReference>
<keyword evidence="2 4" id="KW-0813">Transport</keyword>
<dbReference type="InterPro" id="IPR011862">
    <property type="entry name" value="Phos-bd"/>
</dbReference>
<dbReference type="FunFam" id="3.40.190.10:FF:000055">
    <property type="entry name" value="Phosphate ABC transporter, phosphate-binding protein"/>
    <property type="match status" value="1"/>
</dbReference>
<dbReference type="AlphaFoldDB" id="A0A7W9JE84"/>
<dbReference type="PANTHER" id="PTHR30570:SF1">
    <property type="entry name" value="PHOSPHATE-BINDING PROTEIN PSTS"/>
    <property type="match status" value="1"/>
</dbReference>
<accession>A0A7W9JE84</accession>
<dbReference type="GO" id="GO:0042301">
    <property type="term" value="F:phosphate ion binding"/>
    <property type="evidence" value="ECO:0007669"/>
    <property type="project" value="UniProtKB-UniRule"/>
</dbReference>
<dbReference type="SUPFAM" id="SSF53850">
    <property type="entry name" value="Periplasmic binding protein-like II"/>
    <property type="match status" value="1"/>
</dbReference>
<protein>
    <recommendedName>
        <fullName evidence="4">Phosphate-binding protein</fullName>
    </recommendedName>
</protein>
<comment type="caution">
    <text evidence="6">The sequence shown here is derived from an EMBL/GenBank/DDBJ whole genome shotgun (WGS) entry which is preliminary data.</text>
</comment>